<dbReference type="InterPro" id="IPR038537">
    <property type="entry name" value="TatT_sf"/>
</dbReference>
<name>A0AAE3JJ84_9SPIR</name>
<evidence type="ECO:0000313" key="2">
    <source>
        <dbReference type="Proteomes" id="UP001198163"/>
    </source>
</evidence>
<sequence>MRATGKRTTVSLPAGSCARSFLCFILPFLWFSGCSIQKAAYNAVSDALAPEYGTVHRDEPDPMTALTGENDPELVAAFFPAALKIYEMMLIQNPQHRELGIMTGQLCVMYANAFIQTPAERLPSDRFDEQNRQYLRALNLYRRGFEYSLSGLEIRKPGISRAVHEGNLEFLEKALEKFKITDVPGLYWTGAGLLAAFSLDPLNSYYSPRVPAAVALLERAAGIHPEFNNGAIFEVLLAFYAAAPESLGGGMDKALEARDRALEISAGSSPSLFIACARSIAVPTQDSGMFTENIDKALAIDPDSQPENRLALLLAREQALWLKEHKSEFILFPED</sequence>
<organism evidence="1 2">
    <name type="scientific">Teretinema zuelzerae</name>
    <dbReference type="NCBI Taxonomy" id="156"/>
    <lineage>
        <taxon>Bacteria</taxon>
        <taxon>Pseudomonadati</taxon>
        <taxon>Spirochaetota</taxon>
        <taxon>Spirochaetia</taxon>
        <taxon>Spirochaetales</taxon>
        <taxon>Treponemataceae</taxon>
        <taxon>Teretinema</taxon>
    </lineage>
</organism>
<reference evidence="1" key="1">
    <citation type="submission" date="2021-08" db="EMBL/GenBank/DDBJ databases">
        <title>Comparative analyses of Brucepasteria parasyntrophica and Teretinema zuelzerae.</title>
        <authorList>
            <person name="Song Y."/>
            <person name="Brune A."/>
        </authorList>
    </citation>
    <scope>NUCLEOTIDE SEQUENCE</scope>
    <source>
        <strain evidence="1">DSM 1903</strain>
    </source>
</reference>
<dbReference type="Pfam" id="PF16811">
    <property type="entry name" value="TAtT"/>
    <property type="match status" value="1"/>
</dbReference>
<protein>
    <submittedName>
        <fullName evidence="1">TRAP transporter TatT component family protein</fullName>
    </submittedName>
</protein>
<gene>
    <name evidence="1" type="ORF">K7J14_10460</name>
</gene>
<dbReference type="InterPro" id="IPR031823">
    <property type="entry name" value="TatT"/>
</dbReference>
<dbReference type="AlphaFoldDB" id="A0AAE3JJ84"/>
<keyword evidence="2" id="KW-1185">Reference proteome</keyword>
<dbReference type="PROSITE" id="PS51257">
    <property type="entry name" value="PROKAR_LIPOPROTEIN"/>
    <property type="match status" value="1"/>
</dbReference>
<accession>A0AAE3JJ84</accession>
<proteinExistence type="predicted"/>
<dbReference type="Gene3D" id="1.25.40.920">
    <property type="entry name" value="TRAP transporter T-component"/>
    <property type="match status" value="1"/>
</dbReference>
<comment type="caution">
    <text evidence="1">The sequence shown here is derived from an EMBL/GenBank/DDBJ whole genome shotgun (WGS) entry which is preliminary data.</text>
</comment>
<dbReference type="EMBL" id="JAINWA010000003">
    <property type="protein sequence ID" value="MCD1655121.1"/>
    <property type="molecule type" value="Genomic_DNA"/>
</dbReference>
<evidence type="ECO:0000313" key="1">
    <source>
        <dbReference type="EMBL" id="MCD1655121.1"/>
    </source>
</evidence>
<dbReference type="RefSeq" id="WP_230755941.1">
    <property type="nucleotide sequence ID" value="NZ_JAINWA010000003.1"/>
</dbReference>
<dbReference type="Proteomes" id="UP001198163">
    <property type="component" value="Unassembled WGS sequence"/>
</dbReference>